<dbReference type="InterPro" id="IPR056808">
    <property type="entry name" value="HTH_AAA"/>
</dbReference>
<feature type="domain" description="AAA protein C-terminal winged helix" evidence="4">
    <location>
        <begin position="510"/>
        <end position="629"/>
    </location>
</feature>
<proteinExistence type="predicted"/>
<protein>
    <recommendedName>
        <fullName evidence="7">Orc1-like AAA ATPase domain-containing protein</fullName>
    </recommendedName>
</protein>
<dbReference type="PANTHER" id="PTHR36168">
    <property type="entry name" value="CHROMOSOME 1, WHOLE GENOME SHOTGUN SEQUENCE"/>
    <property type="match status" value="1"/>
</dbReference>
<dbReference type="InterPro" id="IPR041664">
    <property type="entry name" value="AAA_16"/>
</dbReference>
<accession>A0A4P7NPL4</accession>
<dbReference type="InterPro" id="IPR027417">
    <property type="entry name" value="P-loop_NTPase"/>
</dbReference>
<evidence type="ECO:0008006" key="7">
    <source>
        <dbReference type="Google" id="ProtNLM"/>
    </source>
</evidence>
<evidence type="ECO:0000259" key="3">
    <source>
        <dbReference type="Pfam" id="PF13191"/>
    </source>
</evidence>
<keyword evidence="2" id="KW-0472">Membrane</keyword>
<evidence type="ECO:0000313" key="6">
    <source>
        <dbReference type="Proteomes" id="UP000294847"/>
    </source>
</evidence>
<feature type="region of interest" description="Disordered" evidence="1">
    <location>
        <begin position="126"/>
        <end position="149"/>
    </location>
</feature>
<feature type="domain" description="Orc1-like AAA ATPase" evidence="3">
    <location>
        <begin position="266"/>
        <end position="414"/>
    </location>
</feature>
<dbReference type="Pfam" id="PF13191">
    <property type="entry name" value="AAA_16"/>
    <property type="match status" value="1"/>
</dbReference>
<dbReference type="PANTHER" id="PTHR36168:SF1">
    <property type="entry name" value="ORC1-LIKE AAA ATPASE DOMAIN-CONTAINING PROTEIN"/>
    <property type="match status" value="1"/>
</dbReference>
<dbReference type="AlphaFoldDB" id="A0A4P7NPL4"/>
<name>A0A4P7NPL4_PYROR</name>
<dbReference type="Proteomes" id="UP000294847">
    <property type="component" value="Chromosome 6"/>
</dbReference>
<evidence type="ECO:0000256" key="2">
    <source>
        <dbReference type="SAM" id="Phobius"/>
    </source>
</evidence>
<feature type="region of interest" description="Disordered" evidence="1">
    <location>
        <begin position="46"/>
        <end position="70"/>
    </location>
</feature>
<reference evidence="5 6" key="1">
    <citation type="journal article" date="2019" name="Mol. Biol. Evol.">
        <title>Blast fungal genomes show frequent chromosomal changes, gene gains and losses, and effector gene turnover.</title>
        <authorList>
            <person name="Gomez Luciano L.B."/>
            <person name="Jason Tsai I."/>
            <person name="Chuma I."/>
            <person name="Tosa Y."/>
            <person name="Chen Y.H."/>
            <person name="Li J.Y."/>
            <person name="Li M.Y."/>
            <person name="Jade Lu M.Y."/>
            <person name="Nakayashiki H."/>
            <person name="Li W.H."/>
        </authorList>
    </citation>
    <scope>NUCLEOTIDE SEQUENCE [LARGE SCALE GENOMIC DNA]</scope>
    <source>
        <strain evidence="5">MZ5-1-6</strain>
    </source>
</reference>
<sequence>MLRRSFSRCHRSPGLVLCGGPSSIVPLLNDADGRGSALRQGLKTTRRRDGARCSASNKRHFQPSSLWSKTSRGLERQAHHQLKDGEFPAVACGSPAPSTLAWADVPNAERVSNAAFDFAREIRRSSGLSSARRGRPGHNRSPFATAQHQQHKIIISQRHYSSQPDASNSSKDAPPPLHLAHRMAEAAATSFASIVVLAVGFAIAGYAYHKSYKAIVLKKMANAFEPGDPVLELAAMGKGMPYPLIHGHHPDGSEVGSHHWVARPEQERVDAIVSGRISGHYHLLIGEKGTGKTSMLLEGMRKIDGEGIAMLDCHADLELFRIRLGKALDYEYHEDYIGGYFNERGPRDTTALLDIERALNKLEKVAMNRRKTKPGRPLVLIINQMHLLRDDEDGKDLLELLQQRAEQWAAANLVTMVFNSDDYWVYERFKQLATRMEVLAVQDLPKAQATDALKKYRRRYHAQEIDDATADSIYGQVGGRLTFLHRVAKSKNMLETCRKLIQIEKTWFLNQCWILGSTMDDDVMDQQKWAAAAMVLALALVDKESEMERTYDPVKGHMLPSFPVHEAQEIMTRADFVRDFDRRNLFAITSNADVRASSVPMHIAFKEICSQPGFREHLEATNKRIADIESLGRTRELQAKDLFLGGKYEITQNKGMTVVELKGIQPDGSPDDPDDAASS</sequence>
<feature type="transmembrane region" description="Helical" evidence="2">
    <location>
        <begin position="186"/>
        <end position="208"/>
    </location>
</feature>
<keyword evidence="2" id="KW-0812">Transmembrane</keyword>
<dbReference type="SUPFAM" id="SSF52540">
    <property type="entry name" value="P-loop containing nucleoside triphosphate hydrolases"/>
    <property type="match status" value="1"/>
</dbReference>
<evidence type="ECO:0000259" key="4">
    <source>
        <dbReference type="Pfam" id="PF24913"/>
    </source>
</evidence>
<keyword evidence="2" id="KW-1133">Transmembrane helix</keyword>
<organism evidence="5 6">
    <name type="scientific">Pyricularia oryzae</name>
    <name type="common">Rice blast fungus</name>
    <name type="synonym">Magnaporthe oryzae</name>
    <dbReference type="NCBI Taxonomy" id="318829"/>
    <lineage>
        <taxon>Eukaryota</taxon>
        <taxon>Fungi</taxon>
        <taxon>Dikarya</taxon>
        <taxon>Ascomycota</taxon>
        <taxon>Pezizomycotina</taxon>
        <taxon>Sordariomycetes</taxon>
        <taxon>Sordariomycetidae</taxon>
        <taxon>Magnaporthales</taxon>
        <taxon>Pyriculariaceae</taxon>
        <taxon>Pyricularia</taxon>
    </lineage>
</organism>
<evidence type="ECO:0000256" key="1">
    <source>
        <dbReference type="SAM" id="MobiDB-lite"/>
    </source>
</evidence>
<dbReference type="Pfam" id="PF24913">
    <property type="entry name" value="WHD_AAA_fung"/>
    <property type="match status" value="1"/>
</dbReference>
<dbReference type="EMBL" id="CP034209">
    <property type="protein sequence ID" value="QBZ64333.1"/>
    <property type="molecule type" value="Genomic_DNA"/>
</dbReference>
<evidence type="ECO:0000313" key="5">
    <source>
        <dbReference type="EMBL" id="QBZ64333.1"/>
    </source>
</evidence>
<gene>
    <name evidence="5" type="ORF">PoMZ_06028</name>
</gene>